<evidence type="ECO:0000313" key="2">
    <source>
        <dbReference type="Proteomes" id="UP001369815"/>
    </source>
</evidence>
<dbReference type="EMBL" id="JBANMG010000006">
    <property type="protein sequence ID" value="KAK6951697.1"/>
    <property type="molecule type" value="Genomic_DNA"/>
</dbReference>
<reference evidence="1 2" key="1">
    <citation type="journal article" date="2024" name="Front Chem Biol">
        <title>Unveiling the potential of Daldinia eschscholtzii MFLUCC 19-0629 through bioactivity and bioinformatics studies for enhanced sustainable agriculture production.</title>
        <authorList>
            <person name="Brooks S."/>
            <person name="Weaver J.A."/>
            <person name="Klomchit A."/>
            <person name="Alharthi S.A."/>
            <person name="Onlamun T."/>
            <person name="Nurani R."/>
            <person name="Vong T.K."/>
            <person name="Alberti F."/>
            <person name="Greco C."/>
        </authorList>
    </citation>
    <scope>NUCLEOTIDE SEQUENCE [LARGE SCALE GENOMIC DNA]</scope>
    <source>
        <strain evidence="1">MFLUCC 19-0629</strain>
    </source>
</reference>
<comment type="caution">
    <text evidence="1">The sequence shown here is derived from an EMBL/GenBank/DDBJ whole genome shotgun (WGS) entry which is preliminary data.</text>
</comment>
<dbReference type="AlphaFoldDB" id="A0AAX6MGZ8"/>
<protein>
    <submittedName>
        <fullName evidence="1">Uncharacterized protein</fullName>
    </submittedName>
</protein>
<dbReference type="Proteomes" id="UP001369815">
    <property type="component" value="Unassembled WGS sequence"/>
</dbReference>
<organism evidence="1 2">
    <name type="scientific">Daldinia eschscholtzii</name>
    <dbReference type="NCBI Taxonomy" id="292717"/>
    <lineage>
        <taxon>Eukaryota</taxon>
        <taxon>Fungi</taxon>
        <taxon>Dikarya</taxon>
        <taxon>Ascomycota</taxon>
        <taxon>Pezizomycotina</taxon>
        <taxon>Sordariomycetes</taxon>
        <taxon>Xylariomycetidae</taxon>
        <taxon>Xylariales</taxon>
        <taxon>Hypoxylaceae</taxon>
        <taxon>Daldinia</taxon>
    </lineage>
</organism>
<evidence type="ECO:0000313" key="1">
    <source>
        <dbReference type="EMBL" id="KAK6951697.1"/>
    </source>
</evidence>
<keyword evidence="2" id="KW-1185">Reference proteome</keyword>
<gene>
    <name evidence="1" type="ORF">Daesc_006220</name>
</gene>
<accession>A0AAX6MGZ8</accession>
<proteinExistence type="predicted"/>
<sequence length="259" mass="29385">MQGRLDRAEVAMNNPGVLQGGEGQTIYRFLSFREGEDVPSDVDHMSVLLFMRDIPTRSIGQLSAAVASVTAQRDHIAPFPNSLDFLPNNRQVNLYTNTDAKGLLAEFDTTIRFIRRNAQAPAAILAEAFGSDSMTGVSLEDMISLGIRWSRYYFTLRTRYLEHCLSHDLRIGHREEEWHANIERSNFANQLVHTANIETDIVWVNVPHIFTEQAAGMNTTGITCSFFEYLYRLTWTEAVCIGMLTSPFYPKKLQWDTAV</sequence>
<name>A0AAX6MGZ8_9PEZI</name>